<dbReference type="InterPro" id="IPR035965">
    <property type="entry name" value="PAS-like_dom_sf"/>
</dbReference>
<protein>
    <submittedName>
        <fullName evidence="2">GAF domain-containing protein</fullName>
    </submittedName>
</protein>
<dbReference type="Pfam" id="PF13188">
    <property type="entry name" value="PAS_8"/>
    <property type="match status" value="1"/>
</dbReference>
<gene>
    <name evidence="2" type="ORF">HNR60_003931</name>
</gene>
<dbReference type="Pfam" id="PF01590">
    <property type="entry name" value="GAF"/>
    <property type="match status" value="1"/>
</dbReference>
<evidence type="ECO:0000313" key="3">
    <source>
        <dbReference type="Proteomes" id="UP000542353"/>
    </source>
</evidence>
<dbReference type="EMBL" id="JACHIH010000031">
    <property type="protein sequence ID" value="MBB5049157.1"/>
    <property type="molecule type" value="Genomic_DNA"/>
</dbReference>
<dbReference type="SMART" id="SM00091">
    <property type="entry name" value="PAS"/>
    <property type="match status" value="2"/>
</dbReference>
<name>A0A7W8E0Q3_9BRAD</name>
<reference evidence="2 3" key="1">
    <citation type="submission" date="2020-08" db="EMBL/GenBank/DDBJ databases">
        <title>Genomic Encyclopedia of Type Strains, Phase IV (KMG-IV): sequencing the most valuable type-strain genomes for metagenomic binning, comparative biology and taxonomic classification.</title>
        <authorList>
            <person name="Goeker M."/>
        </authorList>
    </citation>
    <scope>NUCLEOTIDE SEQUENCE [LARGE SCALE GENOMIC DNA]</scope>
    <source>
        <strain evidence="2 3">DSM 12706</strain>
    </source>
</reference>
<evidence type="ECO:0000259" key="1">
    <source>
        <dbReference type="PROSITE" id="PS50112"/>
    </source>
</evidence>
<dbReference type="Gene3D" id="3.30.450.40">
    <property type="match status" value="2"/>
</dbReference>
<dbReference type="PROSITE" id="PS50112">
    <property type="entry name" value="PAS"/>
    <property type="match status" value="1"/>
</dbReference>
<accession>A0A7W8E0Q3</accession>
<dbReference type="Gene3D" id="3.30.450.20">
    <property type="entry name" value="PAS domain"/>
    <property type="match status" value="1"/>
</dbReference>
<dbReference type="InterPro" id="IPR000014">
    <property type="entry name" value="PAS"/>
</dbReference>
<dbReference type="SUPFAM" id="SSF55781">
    <property type="entry name" value="GAF domain-like"/>
    <property type="match status" value="2"/>
</dbReference>
<dbReference type="SMART" id="SM00065">
    <property type="entry name" value="GAF"/>
    <property type="match status" value="2"/>
</dbReference>
<dbReference type="CDD" id="cd00130">
    <property type="entry name" value="PAS"/>
    <property type="match status" value="1"/>
</dbReference>
<comment type="caution">
    <text evidence="2">The sequence shown here is derived from an EMBL/GenBank/DDBJ whole genome shotgun (WGS) entry which is preliminary data.</text>
</comment>
<evidence type="ECO:0000313" key="2">
    <source>
        <dbReference type="EMBL" id="MBB5049157.1"/>
    </source>
</evidence>
<dbReference type="InterPro" id="IPR003018">
    <property type="entry name" value="GAF"/>
</dbReference>
<proteinExistence type="predicted"/>
<dbReference type="Pfam" id="PF13185">
    <property type="entry name" value="GAF_2"/>
    <property type="match status" value="1"/>
</dbReference>
<organism evidence="2 3">
    <name type="scientific">Rhodopseudomonas rhenobacensis</name>
    <dbReference type="NCBI Taxonomy" id="87461"/>
    <lineage>
        <taxon>Bacteria</taxon>
        <taxon>Pseudomonadati</taxon>
        <taxon>Pseudomonadota</taxon>
        <taxon>Alphaproteobacteria</taxon>
        <taxon>Hyphomicrobiales</taxon>
        <taxon>Nitrobacteraceae</taxon>
        <taxon>Rhodopseudomonas</taxon>
    </lineage>
</organism>
<dbReference type="SUPFAM" id="SSF55785">
    <property type="entry name" value="PYP-like sensor domain (PAS domain)"/>
    <property type="match status" value="1"/>
</dbReference>
<dbReference type="Proteomes" id="UP000542353">
    <property type="component" value="Unassembled WGS sequence"/>
</dbReference>
<feature type="domain" description="PAS" evidence="1">
    <location>
        <begin position="208"/>
        <end position="253"/>
    </location>
</feature>
<dbReference type="InterPro" id="IPR029016">
    <property type="entry name" value="GAF-like_dom_sf"/>
</dbReference>
<dbReference type="AlphaFoldDB" id="A0A7W8E0Q3"/>
<dbReference type="RefSeq" id="WP_184261021.1">
    <property type="nucleotide sequence ID" value="NZ_JACHIH010000031.1"/>
</dbReference>
<sequence>MANRSGKVSPRGIDNDNEAAAGSDALGLLQKVVSGDKPEAAVGSLVSRLQFSSYAIADLIRDAGELKHRLTSGATASDRVLDGWKRLDDAVAQCLLRTSVSHERFIENTLHAFCEFDRNGTIIYGNAKMLAAVPDCLGRQLATLFGAMADDVSRLMFNPGPRELRELELKTPHGHRPVLAEFGRIHPGVDGNGYALLVDLSKLVDAERRAMEAAPLGMLRIDASQKILYANHKALEFLGQELAGVVGKNVSDFAGGDTPVPGEASAYKRRIVMQPRPGVSFTVLVTSVPSFDTTGAVVGKLVTLERIDHQLGRKQIAELVATEQNYAVLFDKIMAVVERFVPFDRAELRIYTPGNTYSRPICCYPKETDTSFARWFPIPEAFRNWWDRPHTWLDDIAEYLAESEVGLKVSQHPDTQRVLNQQIRSFVGVAVRKDGRLIGALNLLSKQRGIYNDETEDDLRRLAVHQVLGAVFNGYERDERAFVMELIQDISRSTDRQQLAKTVVTGLVSFFGYQYASIFKVNAIRGHFTMLAQSASPDSKFDVPDDFRWPLDQGILGLAYARKAYALLNDPDDGSDEAKAFTSVEPYRTKSELCVPLVIRGSVLWMLNLEDGRTHAFTSPEVELIRNIVDQMLPTIELLFQRLVLVQVFERFPQGAVLIELTGRILACSAEARSMFERDSVSNTDNIAEFLAPEAFEQLKPPGGTRVAAVVNGTRGGKTSVLLSSFTLSEEYDHVVVVIERLDELEWRRDFQALRVSLAEAATQVRVPLSLASTFVQQLEHCTSEVERADLVEKASRQLSRIELTYDRVMAAADLNRLSAEKPGAVNIRDMLQLILADLPKSKVPAAKLQSGRTAPVVVADAHRVHFVLASMLAYLLRARSSTAPIAITLHELGHDVAVEMTGAVRALAEDEALRDLVESARSQIALGEDVLKRVAETYGGSFQREDLPQGHVRLRLQLPQVAPQPRAMKA</sequence>
<keyword evidence="3" id="KW-1185">Reference proteome</keyword>